<proteinExistence type="predicted"/>
<feature type="domain" description="IPT/TIG" evidence="2">
    <location>
        <begin position="1689"/>
        <end position="1773"/>
    </location>
</feature>
<dbReference type="PANTHER" id="PTHR46769">
    <property type="entry name" value="POLYCYSTIC KIDNEY AND HEPATIC DISEASE 1 (AUTOSOMAL RECESSIVE)-LIKE 1"/>
    <property type="match status" value="1"/>
</dbReference>
<feature type="domain" description="IPT/TIG" evidence="2">
    <location>
        <begin position="1597"/>
        <end position="1685"/>
    </location>
</feature>
<comment type="caution">
    <text evidence="3">The sequence shown here is derived from an EMBL/GenBank/DDBJ whole genome shotgun (WGS) entry which is preliminary data.</text>
</comment>
<feature type="domain" description="IPT/TIG" evidence="2">
    <location>
        <begin position="422"/>
        <end position="507"/>
    </location>
</feature>
<dbReference type="SMART" id="SM00429">
    <property type="entry name" value="IPT"/>
    <property type="match status" value="9"/>
</dbReference>
<evidence type="ECO:0000259" key="2">
    <source>
        <dbReference type="SMART" id="SM00429"/>
    </source>
</evidence>
<evidence type="ECO:0000313" key="3">
    <source>
        <dbReference type="EMBL" id="GMH75268.1"/>
    </source>
</evidence>
<feature type="domain" description="IPT/TIG" evidence="2">
    <location>
        <begin position="695"/>
        <end position="782"/>
    </location>
</feature>
<evidence type="ECO:0000256" key="1">
    <source>
        <dbReference type="ARBA" id="ARBA00022729"/>
    </source>
</evidence>
<dbReference type="Proteomes" id="UP001162640">
    <property type="component" value="Unassembled WGS sequence"/>
</dbReference>
<organism evidence="3 4">
    <name type="scientific">Triparma laevis f. inornata</name>
    <dbReference type="NCBI Taxonomy" id="1714386"/>
    <lineage>
        <taxon>Eukaryota</taxon>
        <taxon>Sar</taxon>
        <taxon>Stramenopiles</taxon>
        <taxon>Ochrophyta</taxon>
        <taxon>Bolidophyceae</taxon>
        <taxon>Parmales</taxon>
        <taxon>Triparmaceae</taxon>
        <taxon>Triparma</taxon>
    </lineage>
</organism>
<dbReference type="SUPFAM" id="SSF81296">
    <property type="entry name" value="E set domains"/>
    <property type="match status" value="13"/>
</dbReference>
<evidence type="ECO:0000313" key="4">
    <source>
        <dbReference type="Proteomes" id="UP001162640"/>
    </source>
</evidence>
<dbReference type="InterPro" id="IPR014756">
    <property type="entry name" value="Ig_E-set"/>
</dbReference>
<dbReference type="EMBL" id="BLQM01000205">
    <property type="protein sequence ID" value="GMH75268.1"/>
    <property type="molecule type" value="Genomic_DNA"/>
</dbReference>
<dbReference type="InterPro" id="IPR002909">
    <property type="entry name" value="IPT_dom"/>
</dbReference>
<dbReference type="CDD" id="cd00603">
    <property type="entry name" value="IPT_PCSR"/>
    <property type="match status" value="2"/>
</dbReference>
<feature type="domain" description="IPT/TIG" evidence="2">
    <location>
        <begin position="1220"/>
        <end position="1314"/>
    </location>
</feature>
<keyword evidence="1" id="KW-0732">Signal</keyword>
<dbReference type="InterPro" id="IPR013783">
    <property type="entry name" value="Ig-like_fold"/>
</dbReference>
<sequence length="1824" mass="193036">MSNGNGVYDFDWTSSVPAVPVGEFTSLGLIRTTEEIQIIHNSNVVASTPYDSDNQIPTTDEETFELLLGGDADDEEALTTLSNLVSEIDEFTFHTIPTPTHHITNPTSDLIVHLKFDEGRGLNLHNSAVNSDINNHRLSIPSTEFMVKTGKPETWVYSTLPQPSINTLEDTPIIITLNGTSSTSDPLTAILTSLPIYGSLHYPTNTNLDGQVVTYDPTPILTINSTVNVGRSLVYVPVGNMKGEDTFEYAVKTTSTSNFSPDEFSPTVNQVKIDVTSINDPTYFTFNPTNKLSLSFLNYYTVMDVDTLEEDWDSAALETEIKVETGEGVKSVMTVRGDENSLVWGQGMVKGGEKVENTKFTSSLSNLNTALDGLQLSTDTRSQPSKTSLTITTKDQGLMGDAGIGAKSTTNLVDFSYRLGSLITIKKIFPTQSAISGEGDLTLTVSNVNPSSSLTCVFNNTLMTSATFQTTSTLTCPIPSFQSLGFTSVHLIDSNSFESNRVQYQIIPTPTVDTITPTEGSILGSTTLTLTGSGFSSSTVCVFSSTGINRIPVLPLSVSSTVVTCLTPPQPSSLLTSDISISTTTNGIQYSNLKTFTYTTPVEVSSISPTSGFTSGGLRTITLTGSGFPTEDSEDIMCKFGITLTQATLVSSSQITCHVPPHSLPNTKEVMVQVTSNKGADWSKPCVTLYTYIDAPIITSLKPNIGTLLGGTSVTIEGSNFNSNLLHAKVGDAKVSVAVESSNRVSFITPPNADAGETEKQHVSLGDIFDNYVSTNLNYTYTDPVVINHVDKLYVSSSKPTQLKVFGEGFYRSSYIKCLFGDGVERDGVYVNPNVVSCLSLGGDSTSSSSVSVSFNSRDYSNSLPFTYVKDDYSQLQLSPTLGTTAGNTNVVFTSTEPFPDINDDKVFALFDSTLVQCSSSTSTRISCESPSHLAGSVPVSISFTSGATYSAPLQYEFKDDIIVTDFSPNKGSNGDTVTILGSNFDYDDKCYTITSSKPLASTFVNSGRLDCAIQGEETGANAIRVSKNGYDFIAVGSFEVYQQAQVTATLPTRGKLSGASVTLTGNNFLNSADLSCAVFANSCGSQTPLQASTSLTFLTNTQTICKINSITPDLTLNTNVFFKVSYNNGHSYSDECNSIPFVVSTPPLLDSVAPSKGPTTGKTPVTLSGSLFPSPLPSTAPIVCKFGTTLSTTYASPAGAVVCASPPSDSTSTLPLSTPATVTTLSPKFGSQAGGTKITVHGNHFLEEDVLCVFQNSEGFKINVAAEWVQSTIVTCPSPVASDLQASNNDQIYIGVSNNNGVDVSNLKSYTYKSHVIINGVLPENGPVEGKTTVKLTADGGVRFGRNDNILCRFGASEESSEEVEAAWISEKTVECDSPEVDESKISPIYLSSNNGLDWSSTGYDFTYYSNPIVKSVSPSAGPMSGGTPVTIIGENVADVDTISCVFGDIVVVPTTISHDIETNLSTLVCLSPSTTSPSNMALSISLNGGSNFVSGSYTFTSHESVSPSSIYPMSGPVDGNSMVSVYGANFIDTEDLSCRFGDEVVPATFVSASLLTCVSPPLPSTATTTTALLQISTNGVDYSTTTSTPFTYSQPVSIDSISPLTGPETGSTRVTLTGANFNENDPLVCEFGSESHRVAATVISSTVAICTTPSHMPGPVTVSVSSNGQQWSPGDIEDEFTYTIGINILSASPAFGPLKGETSVTLTGSNFLDTENLVCMFGDEPSPSVSFISSTQIVCEAPRQLESGTVALTVTNNGITFEDSGVTFTYSGTPAVLSVTPISTPISGRTVLIISGSGFAGAESQDTICKFTSTSTPTPTLP</sequence>
<accession>A0A9W7EG16</accession>
<name>A0A9W7EG16_9STRA</name>
<dbReference type="CDD" id="cd00102">
    <property type="entry name" value="IPT"/>
    <property type="match status" value="7"/>
</dbReference>
<dbReference type="InterPro" id="IPR052387">
    <property type="entry name" value="Fibrocystin"/>
</dbReference>
<gene>
    <name evidence="3" type="ORF">TL16_g06703</name>
</gene>
<feature type="domain" description="IPT/TIG" evidence="2">
    <location>
        <begin position="1506"/>
        <end position="1595"/>
    </location>
</feature>
<feature type="domain" description="IPT/TIG" evidence="2">
    <location>
        <begin position="509"/>
        <end position="599"/>
    </location>
</feature>
<feature type="domain" description="IPT/TIG" evidence="2">
    <location>
        <begin position="601"/>
        <end position="685"/>
    </location>
</feature>
<feature type="domain" description="IPT/TIG" evidence="2">
    <location>
        <begin position="1412"/>
        <end position="1502"/>
    </location>
</feature>
<dbReference type="PANTHER" id="PTHR46769:SF2">
    <property type="entry name" value="FIBROCYSTIN-L ISOFORM 2 PRECURSOR-RELATED"/>
    <property type="match status" value="1"/>
</dbReference>
<reference evidence="4" key="1">
    <citation type="journal article" date="2023" name="Commun. Biol.">
        <title>Genome analysis of Parmales, the sister group of diatoms, reveals the evolutionary specialization of diatoms from phago-mixotrophs to photoautotrophs.</title>
        <authorList>
            <person name="Ban H."/>
            <person name="Sato S."/>
            <person name="Yoshikawa S."/>
            <person name="Yamada K."/>
            <person name="Nakamura Y."/>
            <person name="Ichinomiya M."/>
            <person name="Sato N."/>
            <person name="Blanc-Mathieu R."/>
            <person name="Endo H."/>
            <person name="Kuwata A."/>
            <person name="Ogata H."/>
        </authorList>
    </citation>
    <scope>NUCLEOTIDE SEQUENCE [LARGE SCALE GENOMIC DNA]</scope>
</reference>
<protein>
    <recommendedName>
        <fullName evidence="2">IPT/TIG domain-containing protein</fullName>
    </recommendedName>
</protein>
<dbReference type="Gene3D" id="2.60.40.10">
    <property type="entry name" value="Immunoglobulins"/>
    <property type="match status" value="14"/>
</dbReference>
<dbReference type="Pfam" id="PF01833">
    <property type="entry name" value="TIG"/>
    <property type="match status" value="10"/>
</dbReference>